<dbReference type="AlphaFoldDB" id="A0A1L5P755"/>
<name>A0A1L5P755_RHIET</name>
<protein>
    <submittedName>
        <fullName evidence="2">Uncharacterized protein</fullName>
    </submittedName>
</protein>
<feature type="compositionally biased region" description="Basic residues" evidence="1">
    <location>
        <begin position="16"/>
        <end position="31"/>
    </location>
</feature>
<accession>A0A1L5P755</accession>
<sequence length="115" mass="12750">MARSMSPICPGNRASHSMRRRTGPVARRRQRRAGEGLALPDLESAWVGRCVPALERFPMKAISSPAAAAPAPVPSRFLKMFSWTTRLFTQVAEVGSAILARPMQHHRMIDVTRQS</sequence>
<evidence type="ECO:0000313" key="2">
    <source>
        <dbReference type="EMBL" id="APO75950.1"/>
    </source>
</evidence>
<dbReference type="EMBL" id="CP017241">
    <property type="protein sequence ID" value="APO75950.1"/>
    <property type="molecule type" value="Genomic_DNA"/>
</dbReference>
<feature type="region of interest" description="Disordered" evidence="1">
    <location>
        <begin position="1"/>
        <end position="34"/>
    </location>
</feature>
<reference evidence="2 3" key="1">
    <citation type="submission" date="2016-09" db="EMBL/GenBank/DDBJ databases">
        <title>The complete genome sequences of Rhizobium gallicum, symbiovars gallicum and phaseoli, symbionts associated to common bean (Phaseolus vulgaris).</title>
        <authorList>
            <person name="Bustos P."/>
            <person name="Santamaria R.I."/>
            <person name="Perez-Carrascal O.M."/>
            <person name="Juarez S."/>
            <person name="Lozano L."/>
            <person name="Martinez-Flores I."/>
            <person name="Martinez-Romero E."/>
            <person name="Cevallos M."/>
            <person name="Romero D."/>
            <person name="Davila G."/>
            <person name="Gonzalez V."/>
        </authorList>
    </citation>
    <scope>NUCLEOTIDE SEQUENCE [LARGE SCALE GENOMIC DNA]</scope>
    <source>
        <strain evidence="2 3">8C-3</strain>
    </source>
</reference>
<organism evidence="2 3">
    <name type="scientific">Rhizobium etli 8C-3</name>
    <dbReference type="NCBI Taxonomy" id="538025"/>
    <lineage>
        <taxon>Bacteria</taxon>
        <taxon>Pseudomonadati</taxon>
        <taxon>Pseudomonadota</taxon>
        <taxon>Alphaproteobacteria</taxon>
        <taxon>Hyphomicrobiales</taxon>
        <taxon>Rhizobiaceae</taxon>
        <taxon>Rhizobium/Agrobacterium group</taxon>
        <taxon>Rhizobium</taxon>
    </lineage>
</organism>
<dbReference type="Proteomes" id="UP000185109">
    <property type="component" value="Chromosome"/>
</dbReference>
<evidence type="ECO:0000313" key="3">
    <source>
        <dbReference type="Proteomes" id="UP000185109"/>
    </source>
</evidence>
<proteinExistence type="predicted"/>
<evidence type="ECO:0000256" key="1">
    <source>
        <dbReference type="SAM" id="MobiDB-lite"/>
    </source>
</evidence>
<gene>
    <name evidence="2" type="ORF">AM571_CH03150</name>
</gene>